<evidence type="ECO:0000313" key="1">
    <source>
        <dbReference type="EMBL" id="QCD89941.1"/>
    </source>
</evidence>
<accession>A0A4D6LN31</accession>
<dbReference type="EMBL" id="CP039348">
    <property type="protein sequence ID" value="QCD89941.1"/>
    <property type="molecule type" value="Genomic_DNA"/>
</dbReference>
<proteinExistence type="predicted"/>
<dbReference type="Proteomes" id="UP000501690">
    <property type="component" value="Linkage Group LG4"/>
</dbReference>
<reference evidence="1 2" key="1">
    <citation type="submission" date="2019-04" db="EMBL/GenBank/DDBJ databases">
        <title>An improved genome assembly and genetic linkage map for asparagus bean, Vigna unguiculata ssp. sesquipedialis.</title>
        <authorList>
            <person name="Xia Q."/>
            <person name="Zhang R."/>
            <person name="Dong Y."/>
        </authorList>
    </citation>
    <scope>NUCLEOTIDE SEQUENCE [LARGE SCALE GENOMIC DNA]</scope>
    <source>
        <tissue evidence="1">Leaf</tissue>
    </source>
</reference>
<evidence type="ECO:0000313" key="2">
    <source>
        <dbReference type="Proteomes" id="UP000501690"/>
    </source>
</evidence>
<keyword evidence="2" id="KW-1185">Reference proteome</keyword>
<organism evidence="1 2">
    <name type="scientific">Vigna unguiculata</name>
    <name type="common">Cowpea</name>
    <dbReference type="NCBI Taxonomy" id="3917"/>
    <lineage>
        <taxon>Eukaryota</taxon>
        <taxon>Viridiplantae</taxon>
        <taxon>Streptophyta</taxon>
        <taxon>Embryophyta</taxon>
        <taxon>Tracheophyta</taxon>
        <taxon>Spermatophyta</taxon>
        <taxon>Magnoliopsida</taxon>
        <taxon>eudicotyledons</taxon>
        <taxon>Gunneridae</taxon>
        <taxon>Pentapetalae</taxon>
        <taxon>rosids</taxon>
        <taxon>fabids</taxon>
        <taxon>Fabales</taxon>
        <taxon>Fabaceae</taxon>
        <taxon>Papilionoideae</taxon>
        <taxon>50 kb inversion clade</taxon>
        <taxon>NPAAA clade</taxon>
        <taxon>indigoferoid/millettioid clade</taxon>
        <taxon>Phaseoleae</taxon>
        <taxon>Vigna</taxon>
    </lineage>
</organism>
<protein>
    <submittedName>
        <fullName evidence="1">Uncharacterized protein</fullName>
    </submittedName>
</protein>
<dbReference type="AlphaFoldDB" id="A0A4D6LN31"/>
<name>A0A4D6LN31_VIGUN</name>
<gene>
    <name evidence="1" type="ORF">DEO72_LG4g893</name>
</gene>
<sequence>MPTKGLVRVYNSVHPIIDIEGHMAQIGKKNLTLFQALRKEKAMKAKAVGNTVVPNLQDSLVDVHVHWRYKKESGVASKGGQGQGCEESASCRDGDRLGGVGGLIELL</sequence>